<dbReference type="Proteomes" id="UP000032360">
    <property type="component" value="Unassembled WGS sequence"/>
</dbReference>
<sequence length="424" mass="46910">MTIISTQTPLQEIERSVQLIAHENDIDVTIVSNRPRLVGIINQEIDLWQQRNSHRPLTDDSKRHISGRIESNIVGYGPIDSLLADDSVWEIMINAHDSIFIRRHGRGTTFHHESFHDPEHLRRTIARILSENGLNQRKLEPADGLQDVQLAQGARLHIVHPDLTKEGSLIVNIRKFTGLPIRNISELIKRQMLSASAARFLLKAQEARSTIIFAGPPGSGKTTLLGTLVGELPPETRVTIAEEVLETLVELPNVAHLQSRPTRSDRNGIDLRTLVAGFLRMSPDFAIVGEVRDKEALPLILTLSSGVPGYTTIHATSARAALSRLRLLIQIGGFQMPFSAVTQMVSDAVDLVVYANRIDGVPKVTEIVAVEDPNGGVDSNSFTTSTIFELVDNKLVPSGLLPQRLRQKSRNKGIDITMEELLND</sequence>
<keyword evidence="4" id="KW-1185">Reference proteome</keyword>
<dbReference type="EMBL" id="JXYS01000081">
    <property type="protein sequence ID" value="KJF16496.1"/>
    <property type="molecule type" value="Genomic_DNA"/>
</dbReference>
<dbReference type="PANTHER" id="PTHR30486">
    <property type="entry name" value="TWITCHING MOTILITY PROTEIN PILT"/>
    <property type="match status" value="1"/>
</dbReference>
<gene>
    <name evidence="3" type="ORF">AXFE_26610</name>
</gene>
<feature type="domain" description="Bacterial type II secretion system protein E" evidence="2">
    <location>
        <begin position="76"/>
        <end position="329"/>
    </location>
</feature>
<dbReference type="CDD" id="cd01130">
    <property type="entry name" value="VirB11-like_ATPase"/>
    <property type="match status" value="1"/>
</dbReference>
<dbReference type="SUPFAM" id="SSF52540">
    <property type="entry name" value="P-loop containing nucleoside triphosphate hydrolases"/>
    <property type="match status" value="1"/>
</dbReference>
<dbReference type="InterPro" id="IPR027417">
    <property type="entry name" value="P-loop_NTPase"/>
</dbReference>
<dbReference type="AlphaFoldDB" id="A0A0D8HHF1"/>
<dbReference type="STRING" id="1280514.AXFE_26610"/>
<organism evidence="3 4">
    <name type="scientific">Acidithrix ferrooxidans</name>
    <dbReference type="NCBI Taxonomy" id="1280514"/>
    <lineage>
        <taxon>Bacteria</taxon>
        <taxon>Bacillati</taxon>
        <taxon>Actinomycetota</taxon>
        <taxon>Acidimicrobiia</taxon>
        <taxon>Acidimicrobiales</taxon>
        <taxon>Acidimicrobiaceae</taxon>
        <taxon>Acidithrix</taxon>
    </lineage>
</organism>
<reference evidence="3 4" key="1">
    <citation type="submission" date="2015-01" db="EMBL/GenBank/DDBJ databases">
        <title>Draft genome of the acidophilic iron oxidizer Acidithrix ferrooxidans strain Py-F3.</title>
        <authorList>
            <person name="Poehlein A."/>
            <person name="Eisen S."/>
            <person name="Schloemann M."/>
            <person name="Johnson B.D."/>
            <person name="Daniel R."/>
            <person name="Muehling M."/>
        </authorList>
    </citation>
    <scope>NUCLEOTIDE SEQUENCE [LARGE SCALE GENOMIC DNA]</scope>
    <source>
        <strain evidence="3 4">Py-F3</strain>
    </source>
</reference>
<dbReference type="RefSeq" id="WP_152626082.1">
    <property type="nucleotide sequence ID" value="NZ_JXYS01000081.1"/>
</dbReference>
<dbReference type="Gene3D" id="3.40.50.300">
    <property type="entry name" value="P-loop containing nucleotide triphosphate hydrolases"/>
    <property type="match status" value="1"/>
</dbReference>
<evidence type="ECO:0000313" key="4">
    <source>
        <dbReference type="Proteomes" id="UP000032360"/>
    </source>
</evidence>
<dbReference type="GO" id="GO:0016887">
    <property type="term" value="F:ATP hydrolysis activity"/>
    <property type="evidence" value="ECO:0007669"/>
    <property type="project" value="InterPro"/>
</dbReference>
<comment type="similarity">
    <text evidence="1">Belongs to the GSP E family.</text>
</comment>
<comment type="caution">
    <text evidence="3">The sequence shown here is derived from an EMBL/GenBank/DDBJ whole genome shotgun (WGS) entry which is preliminary data.</text>
</comment>
<evidence type="ECO:0000259" key="2">
    <source>
        <dbReference type="Pfam" id="PF00437"/>
    </source>
</evidence>
<dbReference type="OrthoDB" id="9810761at2"/>
<proteinExistence type="inferred from homology"/>
<dbReference type="Pfam" id="PF00437">
    <property type="entry name" value="T2SSE"/>
    <property type="match status" value="1"/>
</dbReference>
<dbReference type="PANTHER" id="PTHR30486:SF6">
    <property type="entry name" value="TYPE IV PILUS RETRACTATION ATPASE PILT"/>
    <property type="match status" value="1"/>
</dbReference>
<name>A0A0D8HHF1_9ACTN</name>
<evidence type="ECO:0000313" key="3">
    <source>
        <dbReference type="EMBL" id="KJF16496.1"/>
    </source>
</evidence>
<dbReference type="InterPro" id="IPR001482">
    <property type="entry name" value="T2SS/T4SS_dom"/>
</dbReference>
<accession>A0A0D8HHF1</accession>
<evidence type="ECO:0000256" key="1">
    <source>
        <dbReference type="ARBA" id="ARBA00006611"/>
    </source>
</evidence>
<dbReference type="Gene3D" id="3.30.450.380">
    <property type="match status" value="1"/>
</dbReference>
<protein>
    <submittedName>
        <fullName evidence="3">Type IV secretion system protein VirB11</fullName>
    </submittedName>
</protein>
<dbReference type="InterPro" id="IPR050921">
    <property type="entry name" value="T4SS_GSP_E_ATPase"/>
</dbReference>